<comment type="caution">
    <text evidence="15">The sequence shown here is derived from an EMBL/GenBank/DDBJ whole genome shotgun (WGS) entry which is preliminary data.</text>
</comment>
<evidence type="ECO:0000313" key="15">
    <source>
        <dbReference type="EMBL" id="GLK53432.1"/>
    </source>
</evidence>
<dbReference type="PANTHER" id="PTHR32282">
    <property type="entry name" value="BINDING PROTEIN TRANSPEPTIDASE, PUTATIVE-RELATED"/>
    <property type="match status" value="1"/>
</dbReference>
<evidence type="ECO:0000256" key="7">
    <source>
        <dbReference type="ARBA" id="ARBA00022679"/>
    </source>
</evidence>
<dbReference type="InterPro" id="IPR036950">
    <property type="entry name" value="PBP_transglycosylase"/>
</dbReference>
<dbReference type="InterPro" id="IPR009647">
    <property type="entry name" value="PBP_C"/>
</dbReference>
<evidence type="ECO:0000259" key="13">
    <source>
        <dbReference type="Pfam" id="PF00912"/>
    </source>
</evidence>
<dbReference type="GO" id="GO:0008955">
    <property type="term" value="F:peptidoglycan glycosyltransferase activity"/>
    <property type="evidence" value="ECO:0007669"/>
    <property type="project" value="UniProtKB-EC"/>
</dbReference>
<evidence type="ECO:0000313" key="16">
    <source>
        <dbReference type="Proteomes" id="UP001143486"/>
    </source>
</evidence>
<organism evidence="15 16">
    <name type="scientific">Maricaulis virginensis</name>
    <dbReference type="NCBI Taxonomy" id="144022"/>
    <lineage>
        <taxon>Bacteria</taxon>
        <taxon>Pseudomonadati</taxon>
        <taxon>Pseudomonadota</taxon>
        <taxon>Alphaproteobacteria</taxon>
        <taxon>Maricaulales</taxon>
        <taxon>Maricaulaceae</taxon>
        <taxon>Maricaulis</taxon>
    </lineage>
</organism>
<dbReference type="RefSeq" id="WP_271187784.1">
    <property type="nucleotide sequence ID" value="NZ_BSFE01000010.1"/>
</dbReference>
<dbReference type="Gene3D" id="3.40.710.10">
    <property type="entry name" value="DD-peptidase/beta-lactamase superfamily"/>
    <property type="match status" value="1"/>
</dbReference>
<evidence type="ECO:0000256" key="9">
    <source>
        <dbReference type="ARBA" id="ARBA00023268"/>
    </source>
</evidence>
<dbReference type="InterPro" id="IPR001264">
    <property type="entry name" value="Glyco_trans_51"/>
</dbReference>
<keyword evidence="7" id="KW-0808">Transferase</keyword>
<dbReference type="InterPro" id="IPR023346">
    <property type="entry name" value="Lysozyme-like_dom_sf"/>
</dbReference>
<reference evidence="15" key="1">
    <citation type="journal article" date="2014" name="Int. J. Syst. Evol. Microbiol.">
        <title>Complete genome sequence of Corynebacterium casei LMG S-19264T (=DSM 44701T), isolated from a smear-ripened cheese.</title>
        <authorList>
            <consortium name="US DOE Joint Genome Institute (JGI-PGF)"/>
            <person name="Walter F."/>
            <person name="Albersmeier A."/>
            <person name="Kalinowski J."/>
            <person name="Ruckert C."/>
        </authorList>
    </citation>
    <scope>NUCLEOTIDE SEQUENCE</scope>
    <source>
        <strain evidence="15">VKM B-1513</strain>
    </source>
</reference>
<dbReference type="InterPro" id="IPR011815">
    <property type="entry name" value="PBP_1c"/>
</dbReference>
<feature type="domain" description="Penicillin-binding protein transpeptidase" evidence="12">
    <location>
        <begin position="300"/>
        <end position="524"/>
    </location>
</feature>
<dbReference type="Pfam" id="PF06832">
    <property type="entry name" value="BiPBP_C"/>
    <property type="match status" value="1"/>
</dbReference>
<dbReference type="InterPro" id="IPR012338">
    <property type="entry name" value="Beta-lactam/transpept-like"/>
</dbReference>
<dbReference type="EMBL" id="BSFE01000010">
    <property type="protein sequence ID" value="GLK53432.1"/>
    <property type="molecule type" value="Genomic_DNA"/>
</dbReference>
<keyword evidence="9" id="KW-0511">Multifunctional enzyme</keyword>
<dbReference type="EC" id="2.4.99.28" evidence="10"/>
<evidence type="ECO:0000259" key="12">
    <source>
        <dbReference type="Pfam" id="PF00905"/>
    </source>
</evidence>
<dbReference type="GO" id="GO:0009252">
    <property type="term" value="P:peptidoglycan biosynthetic process"/>
    <property type="evidence" value="ECO:0007669"/>
    <property type="project" value="InterPro"/>
</dbReference>
<keyword evidence="5" id="KW-0645">Protease</keyword>
<dbReference type="Pfam" id="PF00912">
    <property type="entry name" value="Transgly"/>
    <property type="match status" value="1"/>
</dbReference>
<dbReference type="SUPFAM" id="SSF53955">
    <property type="entry name" value="Lysozyme-like"/>
    <property type="match status" value="1"/>
</dbReference>
<evidence type="ECO:0000256" key="6">
    <source>
        <dbReference type="ARBA" id="ARBA00022676"/>
    </source>
</evidence>
<gene>
    <name evidence="15" type="ORF">GCM10017621_29400</name>
</gene>
<evidence type="ECO:0000256" key="10">
    <source>
        <dbReference type="ARBA" id="ARBA00044770"/>
    </source>
</evidence>
<feature type="domain" description="Penicillin-binding C-terminal" evidence="14">
    <location>
        <begin position="595"/>
        <end position="674"/>
    </location>
</feature>
<dbReference type="PANTHER" id="PTHR32282:SF15">
    <property type="entry name" value="PENICILLIN-BINDING PROTEIN 1C"/>
    <property type="match status" value="1"/>
</dbReference>
<keyword evidence="8" id="KW-0378">Hydrolase</keyword>
<name>A0A9W6IN64_9PROT</name>
<dbReference type="GO" id="GO:0008658">
    <property type="term" value="F:penicillin binding"/>
    <property type="evidence" value="ECO:0007669"/>
    <property type="project" value="InterPro"/>
</dbReference>
<dbReference type="InterPro" id="IPR050396">
    <property type="entry name" value="Glycosyltr_51/Transpeptidase"/>
</dbReference>
<sequence length="679" mass="72614">MLGLPRIYWAGVIALTLFAAVLAADHALPPPVEAGHDVSTVVRDRDGQVLRAFPVADGRWRLEADLDGIDPDFVEALLAYEDARFYQHSGVDPLALVRAARDSALAGRIVSGGSTLTMQLARLIEPRERTVGAKIIQILRAWQLELRYSKREILELYLTLAPYGGNLEGVRAASWAYFGREPDALTIEQIALLIALPQSPEARRPDRRPDNAVLARGRVLDRLAEVGLARADASADAAFDPAPGRQDFPADAWHAADALRRAAGPGEADIVSTLDTHLQAMLQEELALAARETGPDVQFAAMLVETQTRAVRAMAGSASRARPGGWIDLTDRPRSPGSTLKPFIYGMAFDDGLAAGGTRISDLPRRFAGYRPDNFDRRFRGDVTIAEALQHSLNVPAVTALDGVGARRFNAALTFAGAHPERPRTAGADSGLAVALGGAGLTLRQLAVLYAALGDEGVARPLRWREDDPAAEDGYAVLGAESAAEVLDILRRAPHPGGRMPASLARGAPDIAFKTGTSYGFRDAWAAGVTGRYTLVVWTGRADGAPREGITGREGALPLLFRLADGLERIEPGSVSRAEDRAPVPDVPGTLAQYRTDPAPHILFPPDGAEVWSEGEGRGFVLAAQARGALDWYADGEPVDRNALGEPVWVPPGPGFYAVTAVDESGRMAQSRVRIRTGG</sequence>
<comment type="pathway">
    <text evidence="1">Cell wall biogenesis; peptidoglycan biosynthesis.</text>
</comment>
<accession>A0A9W6IN64</accession>
<dbReference type="GO" id="GO:0030288">
    <property type="term" value="C:outer membrane-bounded periplasmic space"/>
    <property type="evidence" value="ECO:0007669"/>
    <property type="project" value="TreeGrafter"/>
</dbReference>
<comment type="catalytic activity">
    <reaction evidence="11">
        <text>[GlcNAc-(1-&gt;4)-Mur2Ac(oyl-L-Ala-gamma-D-Glu-L-Lys-D-Ala-D-Ala)](n)-di-trans,octa-cis-undecaprenyl diphosphate + beta-D-GlcNAc-(1-&gt;4)-Mur2Ac(oyl-L-Ala-gamma-D-Glu-L-Lys-D-Ala-D-Ala)-di-trans,octa-cis-undecaprenyl diphosphate = [GlcNAc-(1-&gt;4)-Mur2Ac(oyl-L-Ala-gamma-D-Glu-L-Lys-D-Ala-D-Ala)](n+1)-di-trans,octa-cis-undecaprenyl diphosphate + di-trans,octa-cis-undecaprenyl diphosphate + H(+)</text>
        <dbReference type="Rhea" id="RHEA:23708"/>
        <dbReference type="Rhea" id="RHEA-COMP:9602"/>
        <dbReference type="Rhea" id="RHEA-COMP:9603"/>
        <dbReference type="ChEBI" id="CHEBI:15378"/>
        <dbReference type="ChEBI" id="CHEBI:58405"/>
        <dbReference type="ChEBI" id="CHEBI:60033"/>
        <dbReference type="ChEBI" id="CHEBI:78435"/>
        <dbReference type="EC" id="2.4.99.28"/>
    </reaction>
</comment>
<evidence type="ECO:0000256" key="11">
    <source>
        <dbReference type="ARBA" id="ARBA00049902"/>
    </source>
</evidence>
<proteinExistence type="inferred from homology"/>
<dbReference type="Pfam" id="PF00905">
    <property type="entry name" value="Transpeptidase"/>
    <property type="match status" value="1"/>
</dbReference>
<evidence type="ECO:0000259" key="14">
    <source>
        <dbReference type="Pfam" id="PF06832"/>
    </source>
</evidence>
<evidence type="ECO:0000256" key="3">
    <source>
        <dbReference type="ARBA" id="ARBA00007739"/>
    </source>
</evidence>
<evidence type="ECO:0000256" key="1">
    <source>
        <dbReference type="ARBA" id="ARBA00004752"/>
    </source>
</evidence>
<comment type="similarity">
    <text evidence="3">In the N-terminal section; belongs to the glycosyltransferase 51 family.</text>
</comment>
<dbReference type="Gene3D" id="1.10.3810.10">
    <property type="entry name" value="Biosynthetic peptidoglycan transglycosylase-like"/>
    <property type="match status" value="1"/>
</dbReference>
<dbReference type="GO" id="GO:0006508">
    <property type="term" value="P:proteolysis"/>
    <property type="evidence" value="ECO:0007669"/>
    <property type="project" value="UniProtKB-KW"/>
</dbReference>
<protein>
    <recommendedName>
        <fullName evidence="10">peptidoglycan glycosyltransferase</fullName>
        <ecNumber evidence="10">2.4.99.28</ecNumber>
    </recommendedName>
</protein>
<dbReference type="AlphaFoldDB" id="A0A9W6IN64"/>
<keyword evidence="16" id="KW-1185">Reference proteome</keyword>
<reference evidence="15" key="2">
    <citation type="submission" date="2023-01" db="EMBL/GenBank/DDBJ databases">
        <authorList>
            <person name="Sun Q."/>
            <person name="Evtushenko L."/>
        </authorList>
    </citation>
    <scope>NUCLEOTIDE SEQUENCE</scope>
    <source>
        <strain evidence="15">VKM B-1513</strain>
    </source>
</reference>
<dbReference type="InterPro" id="IPR001460">
    <property type="entry name" value="PCN-bd_Tpept"/>
</dbReference>
<dbReference type="GO" id="GO:0004180">
    <property type="term" value="F:carboxypeptidase activity"/>
    <property type="evidence" value="ECO:0007669"/>
    <property type="project" value="UniProtKB-KW"/>
</dbReference>
<dbReference type="SUPFAM" id="SSF56601">
    <property type="entry name" value="beta-lactamase/transpeptidase-like"/>
    <property type="match status" value="1"/>
</dbReference>
<evidence type="ECO:0000256" key="8">
    <source>
        <dbReference type="ARBA" id="ARBA00022801"/>
    </source>
</evidence>
<evidence type="ECO:0000256" key="2">
    <source>
        <dbReference type="ARBA" id="ARBA00007090"/>
    </source>
</evidence>
<evidence type="ECO:0000256" key="4">
    <source>
        <dbReference type="ARBA" id="ARBA00022645"/>
    </source>
</evidence>
<dbReference type="NCBIfam" id="TIGR02073">
    <property type="entry name" value="PBP_1c"/>
    <property type="match status" value="1"/>
</dbReference>
<dbReference type="Proteomes" id="UP001143486">
    <property type="component" value="Unassembled WGS sequence"/>
</dbReference>
<evidence type="ECO:0000256" key="5">
    <source>
        <dbReference type="ARBA" id="ARBA00022670"/>
    </source>
</evidence>
<keyword evidence="6" id="KW-0328">Glycosyltransferase</keyword>
<comment type="similarity">
    <text evidence="2">In the C-terminal section; belongs to the transpeptidase family.</text>
</comment>
<feature type="domain" description="Glycosyl transferase family 51" evidence="13">
    <location>
        <begin position="48"/>
        <end position="223"/>
    </location>
</feature>
<keyword evidence="4" id="KW-0121">Carboxypeptidase</keyword>